<name>A0A4Z2FTK2_9TELE</name>
<organism evidence="2 3">
    <name type="scientific">Liparis tanakae</name>
    <name type="common">Tanaka's snailfish</name>
    <dbReference type="NCBI Taxonomy" id="230148"/>
    <lineage>
        <taxon>Eukaryota</taxon>
        <taxon>Metazoa</taxon>
        <taxon>Chordata</taxon>
        <taxon>Craniata</taxon>
        <taxon>Vertebrata</taxon>
        <taxon>Euteleostomi</taxon>
        <taxon>Actinopterygii</taxon>
        <taxon>Neopterygii</taxon>
        <taxon>Teleostei</taxon>
        <taxon>Neoteleostei</taxon>
        <taxon>Acanthomorphata</taxon>
        <taxon>Eupercaria</taxon>
        <taxon>Perciformes</taxon>
        <taxon>Cottioidei</taxon>
        <taxon>Cottales</taxon>
        <taxon>Liparidae</taxon>
        <taxon>Liparis</taxon>
    </lineage>
</organism>
<dbReference type="AlphaFoldDB" id="A0A4Z2FTK2"/>
<accession>A0A4Z2FTK2</accession>
<evidence type="ECO:0000256" key="1">
    <source>
        <dbReference type="SAM" id="MobiDB-lite"/>
    </source>
</evidence>
<gene>
    <name evidence="2" type="ORF">EYF80_045311</name>
</gene>
<dbReference type="EMBL" id="SRLO01000899">
    <property type="protein sequence ID" value="TNN44489.1"/>
    <property type="molecule type" value="Genomic_DNA"/>
</dbReference>
<proteinExistence type="predicted"/>
<keyword evidence="3" id="KW-1185">Reference proteome</keyword>
<reference evidence="2 3" key="1">
    <citation type="submission" date="2019-03" db="EMBL/GenBank/DDBJ databases">
        <title>First draft genome of Liparis tanakae, snailfish: a comprehensive survey of snailfish specific genes.</title>
        <authorList>
            <person name="Kim W."/>
            <person name="Song I."/>
            <person name="Jeong J.-H."/>
            <person name="Kim D."/>
            <person name="Kim S."/>
            <person name="Ryu S."/>
            <person name="Song J.Y."/>
            <person name="Lee S.K."/>
        </authorList>
    </citation>
    <scope>NUCLEOTIDE SEQUENCE [LARGE SCALE GENOMIC DNA]</scope>
    <source>
        <tissue evidence="2">Muscle</tissue>
    </source>
</reference>
<protein>
    <submittedName>
        <fullName evidence="2">Uncharacterized protein</fullName>
    </submittedName>
</protein>
<feature type="region of interest" description="Disordered" evidence="1">
    <location>
        <begin position="1"/>
        <end position="24"/>
    </location>
</feature>
<evidence type="ECO:0000313" key="3">
    <source>
        <dbReference type="Proteomes" id="UP000314294"/>
    </source>
</evidence>
<sequence length="105" mass="11830">MAASCSPMAPTQRRHNAASEQVKVTSAPRQRIKSRIHCRPLDPLQLALKQLLHQFAERLLQLLHSSHHCPLIGRWTDFDSGPVLGGWSILQGLEEMEVVEVVFRA</sequence>
<dbReference type="Proteomes" id="UP000314294">
    <property type="component" value="Unassembled WGS sequence"/>
</dbReference>
<evidence type="ECO:0000313" key="2">
    <source>
        <dbReference type="EMBL" id="TNN44489.1"/>
    </source>
</evidence>
<comment type="caution">
    <text evidence="2">The sequence shown here is derived from an EMBL/GenBank/DDBJ whole genome shotgun (WGS) entry which is preliminary data.</text>
</comment>